<evidence type="ECO:0000256" key="3">
    <source>
        <dbReference type="ARBA" id="ARBA00022750"/>
    </source>
</evidence>
<dbReference type="SUPFAM" id="SSF56672">
    <property type="entry name" value="DNA/RNA polymerases"/>
    <property type="match status" value="1"/>
</dbReference>
<dbReference type="PANTHER" id="PTHR37984:SF5">
    <property type="entry name" value="PROTEIN NYNRIN-LIKE"/>
    <property type="match status" value="1"/>
</dbReference>
<dbReference type="InterPro" id="IPR043502">
    <property type="entry name" value="DNA/RNA_pol_sf"/>
</dbReference>
<dbReference type="GO" id="GO:0006508">
    <property type="term" value="P:proteolysis"/>
    <property type="evidence" value="ECO:0007669"/>
    <property type="project" value="UniProtKB-KW"/>
</dbReference>
<dbReference type="GO" id="GO:0004190">
    <property type="term" value="F:aspartic-type endopeptidase activity"/>
    <property type="evidence" value="ECO:0007669"/>
    <property type="project" value="UniProtKB-KW"/>
</dbReference>
<dbReference type="Gene3D" id="3.30.420.10">
    <property type="entry name" value="Ribonuclease H-like superfamily/Ribonuclease H"/>
    <property type="match status" value="1"/>
</dbReference>
<reference evidence="15" key="1">
    <citation type="submission" date="2017-03" db="EMBL/GenBank/DDBJ databases">
        <title>Phytopthora megakarya and P. palmivora, two closely related causual agents of cacao black pod achieved similar genome size and gene model numbers by different mechanisms.</title>
        <authorList>
            <person name="Ali S."/>
            <person name="Shao J."/>
            <person name="Larry D.J."/>
            <person name="Kronmiller B."/>
            <person name="Shen D."/>
            <person name="Strem M.D."/>
            <person name="Melnick R.L."/>
            <person name="Guiltinan M.J."/>
            <person name="Tyler B.M."/>
            <person name="Meinhardt L.W."/>
            <person name="Bailey B.A."/>
        </authorList>
    </citation>
    <scope>NUCLEOTIDE SEQUENCE [LARGE SCALE GENOMIC DNA]</scope>
    <source>
        <strain evidence="15">zdho120</strain>
    </source>
</reference>
<dbReference type="FunFam" id="3.30.70.270:FF:000020">
    <property type="entry name" value="Transposon Tf2-6 polyprotein-like Protein"/>
    <property type="match status" value="1"/>
</dbReference>
<dbReference type="InterPro" id="IPR041577">
    <property type="entry name" value="RT_RNaseH_2"/>
</dbReference>
<dbReference type="OrthoDB" id="2273864at2759"/>
<dbReference type="InterPro" id="IPR012337">
    <property type="entry name" value="RNaseH-like_sf"/>
</dbReference>
<dbReference type="InterPro" id="IPR056924">
    <property type="entry name" value="SH3_Tf2-1"/>
</dbReference>
<dbReference type="SUPFAM" id="SSF53098">
    <property type="entry name" value="Ribonuclease H-like"/>
    <property type="match status" value="1"/>
</dbReference>
<dbReference type="InterPro" id="IPR041588">
    <property type="entry name" value="Integrase_H2C2"/>
</dbReference>
<evidence type="ECO:0000313" key="15">
    <source>
        <dbReference type="Proteomes" id="UP000198211"/>
    </source>
</evidence>
<evidence type="ECO:0000256" key="10">
    <source>
        <dbReference type="ARBA" id="ARBA00023172"/>
    </source>
</evidence>
<dbReference type="EMBL" id="NBNE01006913">
    <property type="protein sequence ID" value="OWZ01362.1"/>
    <property type="molecule type" value="Genomic_DNA"/>
</dbReference>
<dbReference type="GO" id="GO:0003677">
    <property type="term" value="F:DNA binding"/>
    <property type="evidence" value="ECO:0007669"/>
    <property type="project" value="UniProtKB-KW"/>
</dbReference>
<dbReference type="Pfam" id="PF17921">
    <property type="entry name" value="Integrase_H2C2"/>
    <property type="match status" value="1"/>
</dbReference>
<feature type="region of interest" description="Disordered" evidence="12">
    <location>
        <begin position="631"/>
        <end position="695"/>
    </location>
</feature>
<keyword evidence="6" id="KW-0229">DNA integration</keyword>
<keyword evidence="10" id="KW-0233">DNA recombination</keyword>
<feature type="domain" description="Integrase catalytic" evidence="13">
    <location>
        <begin position="244"/>
        <end position="332"/>
    </location>
</feature>
<evidence type="ECO:0000256" key="1">
    <source>
        <dbReference type="ARBA" id="ARBA00022670"/>
    </source>
</evidence>
<keyword evidence="8" id="KW-0239">DNA-directed DNA polymerase</keyword>
<keyword evidence="4" id="KW-0378">Hydrolase</keyword>
<dbReference type="PROSITE" id="PS50994">
    <property type="entry name" value="INTEGRASE"/>
    <property type="match status" value="1"/>
</dbReference>
<feature type="compositionally biased region" description="Low complexity" evidence="12">
    <location>
        <begin position="635"/>
        <end position="653"/>
    </location>
</feature>
<dbReference type="PANTHER" id="PTHR37984">
    <property type="entry name" value="PROTEIN CBG26694"/>
    <property type="match status" value="1"/>
</dbReference>
<keyword evidence="3" id="KW-0064">Aspartyl protease</keyword>
<name>A0A225V7T0_9STRA</name>
<keyword evidence="11" id="KW-0511">Multifunctional enzyme</keyword>
<keyword evidence="8" id="KW-0548">Nucleotidyltransferase</keyword>
<dbReference type="Proteomes" id="UP000198211">
    <property type="component" value="Unassembled WGS sequence"/>
</dbReference>
<dbReference type="Pfam" id="PF17919">
    <property type="entry name" value="RT_RNaseH_2"/>
    <property type="match status" value="1"/>
</dbReference>
<evidence type="ECO:0000313" key="14">
    <source>
        <dbReference type="EMBL" id="OWZ01362.1"/>
    </source>
</evidence>
<gene>
    <name evidence="14" type="ORF">PHMEG_00027268</name>
</gene>
<evidence type="ECO:0000256" key="12">
    <source>
        <dbReference type="SAM" id="MobiDB-lite"/>
    </source>
</evidence>
<evidence type="ECO:0000256" key="11">
    <source>
        <dbReference type="ARBA" id="ARBA00023268"/>
    </source>
</evidence>
<accession>A0A225V7T0</accession>
<dbReference type="Pfam" id="PF24626">
    <property type="entry name" value="SH3_Tf2-1"/>
    <property type="match status" value="1"/>
</dbReference>
<dbReference type="InterPro" id="IPR043128">
    <property type="entry name" value="Rev_trsase/Diguanyl_cyclase"/>
</dbReference>
<evidence type="ECO:0000256" key="9">
    <source>
        <dbReference type="ARBA" id="ARBA00023125"/>
    </source>
</evidence>
<protein>
    <submittedName>
        <fullName evidence="14">Polyprotein</fullName>
    </submittedName>
</protein>
<dbReference type="InterPro" id="IPR050951">
    <property type="entry name" value="Retrovirus_Pol_polyprotein"/>
</dbReference>
<keyword evidence="1" id="KW-0645">Protease</keyword>
<sequence>GVRADPEKIEAICTWPPPKDQKQLRQWIGLRTYLYHYSRNFAATLRPLSQSLKGDATWSWRSEHQDDFDAVKTSLSTTPVLMLADHTKPFHVVCDSSDFAIGCALMQFDDEGRERVVSYQSRQLKPAERNYPVHDNEPLAMRYALIKFGVYLLGEQTFAVYTDHGQRRRSIALDDNLRARLIHEFHDTPSGGHLRRENTFASLSRDFYWSHMYEWVWKWVHSCEAYQRVKPNPWKQAPLRPLPVSPHPWSSVSMDFGFGLPRDTQGRTGTLVFVDRFNKMVHLPPVSVNITAEQSSAIFVDIVYQHHGLPISIVSDRDSRLLRSFATSFKSWSSFLLMVEFAMNNAVHASTGLTPFYVNYGRHPRVPALLGVERSDTTNEVDVEDADGSAFQTLRPTTNGQVPRGSVSAIDESRESAHDAVNSVTTRHAARAVAQGVRTRAAARAALEEAAGGTTRDRVATRATPTSRIAAWSSRTLINPRQRRSGIEYQDVSDAAETPVLTQVNFNPVPVPQPRDSAAVNKFVQEREFVVGYMRDAIAAAVDRPNEYADRQGRKNLEKFAVGDRVLLSTAGIQSAAVTNLGANKLASRFIRPFQVTKVLGDAYTQRLPTALRLHPTSYVGRLRRYHRATIHSDANNPPAAPRPTAAGAAAHGSPPPTSPCEAQDDPGAVRVQRPQIDHTPYQRDGPAPVVDRAGQVRHIVEEIVQHDDERAAPRGLK</sequence>
<evidence type="ECO:0000256" key="6">
    <source>
        <dbReference type="ARBA" id="ARBA00022908"/>
    </source>
</evidence>
<dbReference type="GO" id="GO:0006310">
    <property type="term" value="P:DNA recombination"/>
    <property type="evidence" value="ECO:0007669"/>
    <property type="project" value="UniProtKB-KW"/>
</dbReference>
<comment type="caution">
    <text evidence="14">The sequence shown here is derived from an EMBL/GenBank/DDBJ whole genome shotgun (WGS) entry which is preliminary data.</text>
</comment>
<dbReference type="GO" id="GO:0003964">
    <property type="term" value="F:RNA-directed DNA polymerase activity"/>
    <property type="evidence" value="ECO:0007669"/>
    <property type="project" value="UniProtKB-KW"/>
</dbReference>
<evidence type="ECO:0000259" key="13">
    <source>
        <dbReference type="PROSITE" id="PS50994"/>
    </source>
</evidence>
<keyword evidence="15" id="KW-1185">Reference proteome</keyword>
<evidence type="ECO:0000256" key="2">
    <source>
        <dbReference type="ARBA" id="ARBA00022723"/>
    </source>
</evidence>
<dbReference type="Gene3D" id="1.10.340.70">
    <property type="match status" value="1"/>
</dbReference>
<dbReference type="GO" id="GO:0015074">
    <property type="term" value="P:DNA integration"/>
    <property type="evidence" value="ECO:0007669"/>
    <property type="project" value="UniProtKB-KW"/>
</dbReference>
<evidence type="ECO:0000256" key="7">
    <source>
        <dbReference type="ARBA" id="ARBA00022918"/>
    </source>
</evidence>
<dbReference type="InterPro" id="IPR001584">
    <property type="entry name" value="Integrase_cat-core"/>
</dbReference>
<evidence type="ECO:0000256" key="4">
    <source>
        <dbReference type="ARBA" id="ARBA00022801"/>
    </source>
</evidence>
<evidence type="ECO:0000256" key="5">
    <source>
        <dbReference type="ARBA" id="ARBA00022842"/>
    </source>
</evidence>
<keyword evidence="9" id="KW-0238">DNA-binding</keyword>
<dbReference type="InterPro" id="IPR036397">
    <property type="entry name" value="RNaseH_sf"/>
</dbReference>
<feature type="non-terminal residue" evidence="14">
    <location>
        <position position="1"/>
    </location>
</feature>
<proteinExistence type="predicted"/>
<keyword evidence="2" id="KW-0479">Metal-binding</keyword>
<keyword evidence="7" id="KW-0695">RNA-directed DNA polymerase</keyword>
<keyword evidence="8" id="KW-0808">Transferase</keyword>
<dbReference type="GO" id="GO:0046872">
    <property type="term" value="F:metal ion binding"/>
    <property type="evidence" value="ECO:0007669"/>
    <property type="project" value="UniProtKB-KW"/>
</dbReference>
<organism evidence="14 15">
    <name type="scientific">Phytophthora megakarya</name>
    <dbReference type="NCBI Taxonomy" id="4795"/>
    <lineage>
        <taxon>Eukaryota</taxon>
        <taxon>Sar</taxon>
        <taxon>Stramenopiles</taxon>
        <taxon>Oomycota</taxon>
        <taxon>Peronosporomycetes</taxon>
        <taxon>Peronosporales</taxon>
        <taxon>Peronosporaceae</taxon>
        <taxon>Phytophthora</taxon>
    </lineage>
</organism>
<evidence type="ECO:0000256" key="8">
    <source>
        <dbReference type="ARBA" id="ARBA00022932"/>
    </source>
</evidence>
<keyword evidence="5" id="KW-0460">Magnesium</keyword>
<dbReference type="AlphaFoldDB" id="A0A225V7T0"/>
<dbReference type="Gene3D" id="3.30.70.270">
    <property type="match status" value="1"/>
</dbReference>
<dbReference type="GO" id="GO:0003887">
    <property type="term" value="F:DNA-directed DNA polymerase activity"/>
    <property type="evidence" value="ECO:0007669"/>
    <property type="project" value="UniProtKB-KW"/>
</dbReference>